<name>A0A495J7I7_9SPHI</name>
<keyword evidence="2" id="KW-1185">Reference proteome</keyword>
<organism evidence="1 2">
    <name type="scientific">Mucilaginibacter gracilis</name>
    <dbReference type="NCBI Taxonomy" id="423350"/>
    <lineage>
        <taxon>Bacteria</taxon>
        <taxon>Pseudomonadati</taxon>
        <taxon>Bacteroidota</taxon>
        <taxon>Sphingobacteriia</taxon>
        <taxon>Sphingobacteriales</taxon>
        <taxon>Sphingobacteriaceae</taxon>
        <taxon>Mucilaginibacter</taxon>
    </lineage>
</organism>
<dbReference type="OrthoDB" id="769196at2"/>
<protein>
    <submittedName>
        <fullName evidence="1">Uncharacterized protein</fullName>
    </submittedName>
</protein>
<evidence type="ECO:0000313" key="2">
    <source>
        <dbReference type="Proteomes" id="UP000268007"/>
    </source>
</evidence>
<comment type="caution">
    <text evidence="1">The sequence shown here is derived from an EMBL/GenBank/DDBJ whole genome shotgun (WGS) entry which is preliminary data.</text>
</comment>
<proteinExistence type="predicted"/>
<dbReference type="EMBL" id="RBKU01000001">
    <property type="protein sequence ID" value="RKR84703.1"/>
    <property type="molecule type" value="Genomic_DNA"/>
</dbReference>
<evidence type="ECO:0000313" key="1">
    <source>
        <dbReference type="EMBL" id="RKR84703.1"/>
    </source>
</evidence>
<gene>
    <name evidence="1" type="ORF">BDD43_4954</name>
</gene>
<sequence>MKTLKFNFTPPFKGHVQVMMPGWPDFPLKRLLLDIKASNLVEIPLAGFRNGKYRVTLDWEADNRFFIHQQEFEINDNPNFFPATR</sequence>
<dbReference type="Proteomes" id="UP000268007">
    <property type="component" value="Unassembled WGS sequence"/>
</dbReference>
<reference evidence="1 2" key="1">
    <citation type="submission" date="2018-10" db="EMBL/GenBank/DDBJ databases">
        <title>Genomic Encyclopedia of Archaeal and Bacterial Type Strains, Phase II (KMG-II): from individual species to whole genera.</title>
        <authorList>
            <person name="Goeker M."/>
        </authorList>
    </citation>
    <scope>NUCLEOTIDE SEQUENCE [LARGE SCALE GENOMIC DNA]</scope>
    <source>
        <strain evidence="1 2">DSM 18602</strain>
    </source>
</reference>
<dbReference type="RefSeq" id="WP_121200510.1">
    <property type="nucleotide sequence ID" value="NZ_RBKU01000001.1"/>
</dbReference>
<accession>A0A495J7I7</accession>
<dbReference type="AlphaFoldDB" id="A0A495J7I7"/>